<dbReference type="STRING" id="91928.A0A0D2BU38"/>
<dbReference type="EMBL" id="KN847496">
    <property type="protein sequence ID" value="KIW14799.1"/>
    <property type="molecule type" value="Genomic_DNA"/>
</dbReference>
<proteinExistence type="predicted"/>
<name>A0A0D2BU38_9EURO</name>
<dbReference type="Proteomes" id="UP000053328">
    <property type="component" value="Unassembled WGS sequence"/>
</dbReference>
<gene>
    <name evidence="2" type="ORF">PV08_07584</name>
</gene>
<dbReference type="HOGENOM" id="CLU_605706_0_0_1"/>
<keyword evidence="3" id="KW-1185">Reference proteome</keyword>
<dbReference type="GeneID" id="27334667"/>
<feature type="region of interest" description="Disordered" evidence="1">
    <location>
        <begin position="363"/>
        <end position="398"/>
    </location>
</feature>
<dbReference type="OrthoDB" id="4334750at2759"/>
<dbReference type="VEuPathDB" id="FungiDB:PV08_07584"/>
<protein>
    <submittedName>
        <fullName evidence="2">Uncharacterized protein</fullName>
    </submittedName>
</protein>
<evidence type="ECO:0000313" key="2">
    <source>
        <dbReference type="EMBL" id="KIW14799.1"/>
    </source>
</evidence>
<sequence length="398" mass="46114">MPSERASFVPRERRRPMVPEPFPSISVSRQSVSFLLEPMARRWCKFCPILDIPLYRDQLNEAKQQELDKSASALSLRAIGNTLYKASEFCWEVDAWRFVFNSISDDKRLRIDKRPYEFIVKDEHDNVSVEQRIPDATMGLRSYDDFDITHGFNCHVTDCTEDHSGMQPDRTLLQDRLVAQMINHEGGLIVDGVWGKTDILFPFAVYEAKKGATIEQARDQIYHACRVYLAMLDDLARNPANVSEYQSRESKKYQLFAFLSCGAYWEVFVAWHFLNECFVETIWTGNIKEFSRAYDLICIVNQIHAYAISEHRSFVIKHLEPWLSRAESFRGAQMDLSPLPSGEDSVESLESSPKWFVIKGASRRALSAKRAATRMRKRRREELETDASDEQTSRRQTP</sequence>
<dbReference type="RefSeq" id="XP_016235015.1">
    <property type="nucleotide sequence ID" value="XM_016381913.1"/>
</dbReference>
<evidence type="ECO:0000256" key="1">
    <source>
        <dbReference type="SAM" id="MobiDB-lite"/>
    </source>
</evidence>
<evidence type="ECO:0000313" key="3">
    <source>
        <dbReference type="Proteomes" id="UP000053328"/>
    </source>
</evidence>
<dbReference type="AlphaFoldDB" id="A0A0D2BU38"/>
<reference evidence="2 3" key="1">
    <citation type="submission" date="2015-01" db="EMBL/GenBank/DDBJ databases">
        <title>The Genome Sequence of Exophiala spinifera CBS89968.</title>
        <authorList>
            <consortium name="The Broad Institute Genomics Platform"/>
            <person name="Cuomo C."/>
            <person name="de Hoog S."/>
            <person name="Gorbushina A."/>
            <person name="Stielow B."/>
            <person name="Teixiera M."/>
            <person name="Abouelleil A."/>
            <person name="Chapman S.B."/>
            <person name="Priest M."/>
            <person name="Young S.K."/>
            <person name="Wortman J."/>
            <person name="Nusbaum C."/>
            <person name="Birren B."/>
        </authorList>
    </citation>
    <scope>NUCLEOTIDE SEQUENCE [LARGE SCALE GENOMIC DNA]</scope>
    <source>
        <strain evidence="2 3">CBS 89968</strain>
    </source>
</reference>
<organism evidence="2 3">
    <name type="scientific">Exophiala spinifera</name>
    <dbReference type="NCBI Taxonomy" id="91928"/>
    <lineage>
        <taxon>Eukaryota</taxon>
        <taxon>Fungi</taxon>
        <taxon>Dikarya</taxon>
        <taxon>Ascomycota</taxon>
        <taxon>Pezizomycotina</taxon>
        <taxon>Eurotiomycetes</taxon>
        <taxon>Chaetothyriomycetidae</taxon>
        <taxon>Chaetothyriales</taxon>
        <taxon>Herpotrichiellaceae</taxon>
        <taxon>Exophiala</taxon>
    </lineage>
</organism>
<accession>A0A0D2BU38</accession>